<dbReference type="SUPFAM" id="SSF53807">
    <property type="entry name" value="Helical backbone' metal receptor"/>
    <property type="match status" value="1"/>
</dbReference>
<dbReference type="Gene3D" id="3.40.50.1980">
    <property type="entry name" value="Nitrogenase molybdenum iron protein domain"/>
    <property type="match status" value="2"/>
</dbReference>
<dbReference type="Pfam" id="PF01497">
    <property type="entry name" value="Peripla_BP_2"/>
    <property type="match status" value="1"/>
</dbReference>
<dbReference type="AlphaFoldDB" id="A0A426THU0"/>
<dbReference type="EMBL" id="RSDO01000003">
    <property type="protein sequence ID" value="RRR54658.1"/>
    <property type="molecule type" value="Genomic_DNA"/>
</dbReference>
<sequence length="306" mass="33279">MKKFLSFTVLCLVSILLIACSGTKQETTQTSLSSMPSIEGVAYYGDIPQAPKRVVSLNFANTGYLLKLGFSVVGATSYDLANPAFSSYLEETQAVTSEDLEAIAALEPDLIVTGSTDTNIEQLSEIAPTISIEYSKHSYKDTLAVFGQIFHQEKLATEWTSQWDQAIETAGKDMKALTGDAASFTIMGYLGADLYVFGQNWGRGGEIIYQELGYAAPQSVQDDVFEAGYLAVSTEVLSQYAGDYIIMANEDSSAASSLYETDVWQNLPAVQDGHLIQLDAKSFIFNDPISLDYQLGILHDAILALQ</sequence>
<evidence type="ECO:0000256" key="2">
    <source>
        <dbReference type="ARBA" id="ARBA00008814"/>
    </source>
</evidence>
<evidence type="ECO:0000256" key="5">
    <source>
        <dbReference type="SAM" id="SignalP"/>
    </source>
</evidence>
<comment type="caution">
    <text evidence="7">The sequence shown here is derived from an EMBL/GenBank/DDBJ whole genome shotgun (WGS) entry which is preliminary data.</text>
</comment>
<name>A0A426THU0_STRSU</name>
<dbReference type="PANTHER" id="PTHR30532">
    <property type="entry name" value="IRON III DICITRATE-BINDING PERIPLASMIC PROTEIN"/>
    <property type="match status" value="1"/>
</dbReference>
<dbReference type="InterPro" id="IPR051313">
    <property type="entry name" value="Bact_iron-sidero_bind"/>
</dbReference>
<dbReference type="GO" id="GO:1901678">
    <property type="term" value="P:iron coordination entity transport"/>
    <property type="evidence" value="ECO:0007669"/>
    <property type="project" value="UniProtKB-ARBA"/>
</dbReference>
<dbReference type="GO" id="GO:0030288">
    <property type="term" value="C:outer membrane-bounded periplasmic space"/>
    <property type="evidence" value="ECO:0007669"/>
    <property type="project" value="TreeGrafter"/>
</dbReference>
<evidence type="ECO:0000313" key="8">
    <source>
        <dbReference type="Proteomes" id="UP000274117"/>
    </source>
</evidence>
<dbReference type="Proteomes" id="UP000274117">
    <property type="component" value="Unassembled WGS sequence"/>
</dbReference>
<keyword evidence="4 5" id="KW-0732">Signal</keyword>
<evidence type="ECO:0000259" key="6">
    <source>
        <dbReference type="PROSITE" id="PS50983"/>
    </source>
</evidence>
<feature type="domain" description="Fe/B12 periplasmic-binding" evidence="6">
    <location>
        <begin position="53"/>
        <end position="306"/>
    </location>
</feature>
<evidence type="ECO:0000256" key="1">
    <source>
        <dbReference type="ARBA" id="ARBA00004196"/>
    </source>
</evidence>
<dbReference type="PANTHER" id="PTHR30532:SF26">
    <property type="entry name" value="IRON(3+)-HYDROXAMATE-BINDING PROTEIN FHUD"/>
    <property type="match status" value="1"/>
</dbReference>
<reference evidence="7 8" key="2">
    <citation type="submission" date="2018-12" db="EMBL/GenBank/DDBJ databases">
        <title>Whole-genome sequences of fifteen clinical Streptococcus suis strains isolated from pigs between 2006 and 2018.</title>
        <authorList>
            <person name="Stevens M.J.A."/>
            <person name="Cernela N."/>
            <person name="Spoerry Serrano N."/>
            <person name="Schmitt S."/>
            <person name="Schrenzel J."/>
            <person name="Stephan R."/>
        </authorList>
    </citation>
    <scope>NUCLEOTIDE SEQUENCE [LARGE SCALE GENOMIC DNA]</scope>
    <source>
        <strain evidence="7 8">PP422</strain>
    </source>
</reference>
<dbReference type="InterPro" id="IPR002491">
    <property type="entry name" value="ABC_transptr_periplasmic_BD"/>
</dbReference>
<reference evidence="7 8" key="1">
    <citation type="submission" date="2018-11" db="EMBL/GenBank/DDBJ databases">
        <authorList>
            <person name="Stevens M.J."/>
            <person name="Cernela N."/>
            <person name="Spoerry Serrano N."/>
            <person name="Schmitt S."/>
            <person name="Schrenzel J."/>
            <person name="Stephan R."/>
        </authorList>
    </citation>
    <scope>NUCLEOTIDE SEQUENCE [LARGE SCALE GENOMIC DNA]</scope>
    <source>
        <strain evidence="7 8">PP422</strain>
    </source>
</reference>
<evidence type="ECO:0000313" key="7">
    <source>
        <dbReference type="EMBL" id="RRR54658.1"/>
    </source>
</evidence>
<dbReference type="PROSITE" id="PS51257">
    <property type="entry name" value="PROKAR_LIPOPROTEIN"/>
    <property type="match status" value="1"/>
</dbReference>
<protein>
    <submittedName>
        <fullName evidence="7">Ferrichrome ABC transporter substrate-binding protein</fullName>
    </submittedName>
</protein>
<accession>A0A426THU0</accession>
<organism evidence="7 8">
    <name type="scientific">Streptococcus suis</name>
    <dbReference type="NCBI Taxonomy" id="1307"/>
    <lineage>
        <taxon>Bacteria</taxon>
        <taxon>Bacillati</taxon>
        <taxon>Bacillota</taxon>
        <taxon>Bacilli</taxon>
        <taxon>Lactobacillales</taxon>
        <taxon>Streptococcaceae</taxon>
        <taxon>Streptococcus</taxon>
    </lineage>
</organism>
<dbReference type="PROSITE" id="PS50983">
    <property type="entry name" value="FE_B12_PBP"/>
    <property type="match status" value="1"/>
</dbReference>
<comment type="subcellular location">
    <subcellularLocation>
        <location evidence="1">Cell envelope</location>
    </subcellularLocation>
</comment>
<keyword evidence="3" id="KW-0813">Transport</keyword>
<evidence type="ECO:0000256" key="3">
    <source>
        <dbReference type="ARBA" id="ARBA00022448"/>
    </source>
</evidence>
<proteinExistence type="inferred from homology"/>
<comment type="similarity">
    <text evidence="2">Belongs to the bacterial solute-binding protein 8 family.</text>
</comment>
<gene>
    <name evidence="7" type="ORF">EI998_02090</name>
</gene>
<feature type="chain" id="PRO_5039487505" evidence="5">
    <location>
        <begin position="27"/>
        <end position="306"/>
    </location>
</feature>
<feature type="signal peptide" evidence="5">
    <location>
        <begin position="1"/>
        <end position="26"/>
    </location>
</feature>
<evidence type="ECO:0000256" key="4">
    <source>
        <dbReference type="ARBA" id="ARBA00022729"/>
    </source>
</evidence>